<evidence type="ECO:0000259" key="3">
    <source>
        <dbReference type="Pfam" id="PF13439"/>
    </source>
</evidence>
<reference evidence="4 5" key="1">
    <citation type="submission" date="2019-07" db="EMBL/GenBank/DDBJ databases">
        <title>Whole genome shotgun sequence of Pseudonocardia asaccharolytica NBRC 16224.</title>
        <authorList>
            <person name="Hosoyama A."/>
            <person name="Uohara A."/>
            <person name="Ohji S."/>
            <person name="Ichikawa N."/>
        </authorList>
    </citation>
    <scope>NUCLEOTIDE SEQUENCE [LARGE SCALE GENOMIC DNA]</scope>
    <source>
        <strain evidence="4 5">NBRC 16224</strain>
    </source>
</reference>
<dbReference type="GO" id="GO:0016757">
    <property type="term" value="F:glycosyltransferase activity"/>
    <property type="evidence" value="ECO:0007669"/>
    <property type="project" value="UniProtKB-KW"/>
</dbReference>
<evidence type="ECO:0000256" key="1">
    <source>
        <dbReference type="ARBA" id="ARBA00022676"/>
    </source>
</evidence>
<dbReference type="Pfam" id="PF13439">
    <property type="entry name" value="Glyco_transf_4"/>
    <property type="match status" value="1"/>
</dbReference>
<dbReference type="AlphaFoldDB" id="A0A511D850"/>
<sequence>MTAGRPLHVLVVHNRYRSAQPSGEDRVVDQEAALLAAAGHRVGRFERRSDDIAGMPLLRKAAIPLRVPWNAPVRAELAALLRRERPDIVHIHSTFPLLSPSVVAACADARVPAVATLHNYLMVCPTGTLYRAGRVCTDCVGATPLPAVRHGCYRDSRLATVPLAVNLAANRRRWWSDVARFFCISAAQRDILVGAGMPADRLRVKPNFVPDPVERRRGRGEGLLYLGRLTEEKGVRLLMTAWDELRARGGLGLPLVLAGAGPLHDELVRWASGCDDVRYLGLRTRDECAGLIARAAAVVAPSVWPEAFGLVVAEAMAAGVPVVAAGHGAFVELVEDGVTGLRHPPGDAASLAGCLRRVVADPVRNAALGLAGRRRYERDLAPAVGLERLVAGYEAAIADPVRPGRS</sequence>
<dbReference type="Gene3D" id="3.40.50.2000">
    <property type="entry name" value="Glycogen Phosphorylase B"/>
    <property type="match status" value="2"/>
</dbReference>
<dbReference type="Proteomes" id="UP000321328">
    <property type="component" value="Unassembled WGS sequence"/>
</dbReference>
<organism evidence="4 5">
    <name type="scientific">Pseudonocardia asaccharolytica DSM 44247 = NBRC 16224</name>
    <dbReference type="NCBI Taxonomy" id="1123024"/>
    <lineage>
        <taxon>Bacteria</taxon>
        <taxon>Bacillati</taxon>
        <taxon>Actinomycetota</taxon>
        <taxon>Actinomycetes</taxon>
        <taxon>Pseudonocardiales</taxon>
        <taxon>Pseudonocardiaceae</taxon>
        <taxon>Pseudonocardia</taxon>
    </lineage>
</organism>
<gene>
    <name evidence="4" type="ORF">PA7_48180</name>
</gene>
<dbReference type="SUPFAM" id="SSF53756">
    <property type="entry name" value="UDP-Glycosyltransferase/glycogen phosphorylase"/>
    <property type="match status" value="1"/>
</dbReference>
<dbReference type="STRING" id="1123024.GCA_000423625_03767"/>
<dbReference type="PANTHER" id="PTHR45947:SF13">
    <property type="entry name" value="TRANSFERASE"/>
    <property type="match status" value="1"/>
</dbReference>
<evidence type="ECO:0000313" key="5">
    <source>
        <dbReference type="Proteomes" id="UP000321328"/>
    </source>
</evidence>
<feature type="domain" description="Glycosyltransferase subfamily 4-like N-terminal" evidence="3">
    <location>
        <begin position="24"/>
        <end position="209"/>
    </location>
</feature>
<accession>A0A511D850</accession>
<dbReference type="EMBL" id="BJVI01000126">
    <property type="protein sequence ID" value="GEL20981.1"/>
    <property type="molecule type" value="Genomic_DNA"/>
</dbReference>
<keyword evidence="2 4" id="KW-0808">Transferase</keyword>
<proteinExistence type="predicted"/>
<evidence type="ECO:0000256" key="2">
    <source>
        <dbReference type="ARBA" id="ARBA00022679"/>
    </source>
</evidence>
<dbReference type="GO" id="GO:1901137">
    <property type="term" value="P:carbohydrate derivative biosynthetic process"/>
    <property type="evidence" value="ECO:0007669"/>
    <property type="project" value="UniProtKB-ARBA"/>
</dbReference>
<dbReference type="Pfam" id="PF13692">
    <property type="entry name" value="Glyco_trans_1_4"/>
    <property type="match status" value="1"/>
</dbReference>
<dbReference type="InterPro" id="IPR028098">
    <property type="entry name" value="Glyco_trans_4-like_N"/>
</dbReference>
<comment type="caution">
    <text evidence="4">The sequence shown here is derived from an EMBL/GenBank/DDBJ whole genome shotgun (WGS) entry which is preliminary data.</text>
</comment>
<keyword evidence="1" id="KW-0328">Glycosyltransferase</keyword>
<name>A0A511D850_9PSEU</name>
<dbReference type="PANTHER" id="PTHR45947">
    <property type="entry name" value="SULFOQUINOVOSYL TRANSFERASE SQD2"/>
    <property type="match status" value="1"/>
</dbReference>
<dbReference type="InterPro" id="IPR050194">
    <property type="entry name" value="Glycosyltransferase_grp1"/>
</dbReference>
<keyword evidence="5" id="KW-1185">Reference proteome</keyword>
<protein>
    <submittedName>
        <fullName evidence="4">Glycosyl transferase</fullName>
    </submittedName>
</protein>
<evidence type="ECO:0000313" key="4">
    <source>
        <dbReference type="EMBL" id="GEL20981.1"/>
    </source>
</evidence>